<reference evidence="1" key="1">
    <citation type="journal article" date="2020" name="Nature">
        <title>Giant virus diversity and host interactions through global metagenomics.</title>
        <authorList>
            <person name="Schulz F."/>
            <person name="Roux S."/>
            <person name="Paez-Espino D."/>
            <person name="Jungbluth S."/>
            <person name="Walsh D.A."/>
            <person name="Denef V.J."/>
            <person name="McMahon K.D."/>
            <person name="Konstantinidis K.T."/>
            <person name="Eloe-Fadrosh E.A."/>
            <person name="Kyrpides N.C."/>
            <person name="Woyke T."/>
        </authorList>
    </citation>
    <scope>NUCLEOTIDE SEQUENCE</scope>
    <source>
        <strain evidence="1">GVMAG-M-3300018080-19</strain>
    </source>
</reference>
<proteinExistence type="predicted"/>
<dbReference type="AlphaFoldDB" id="A0A6C0BPX7"/>
<evidence type="ECO:0000313" key="1">
    <source>
        <dbReference type="EMBL" id="QHS93831.1"/>
    </source>
</evidence>
<sequence length="1166" mass="124152">MNNFEECKNVRFQRICGERISANTVVTNNLIVNGDSNVEVCTNYPLCFTNCVDMCPGFCGSIHQYIRGAWGIYRSPGITEVTVGIPGDGVAPGANYQTVAEALSQNTGPFTNCRFIRVTDSISEGAALTLTANVLLYIDPGVTYTLPGDLEANGFNLVIFGNENQSSSALSITGQILGAGSTVMCKYLDIRASTPVELFSKDLKNLTMEKLQITLDNPSGTVLSGISTNVTTITDVQITIAAGVTATNPCISHDAPGSPVKRLEIYNLNITGAFTTQSIVVEDVTSTVTNLKMDVDATSIAQFNCLIQGLYDMNSGAETLNVRIQDAGNQVNEVHVRDLKLRDVTGSTFTNVTTGLMEFEGDSSNNRLSNFAITDEDGEGIFFPEGAGRTVTNSEFSNFQITTTSGDAYFYFTPSSVTSCQFATFRILGDFGNFGTPRGPVFRGNNNTFTDFTITNATTPSTWTTIFGNEDAVTTYPSSNMIATNFQYPGTNTCRININQSALDRCTYSTFTGTALDELEVNYLTGPLTPASDFNTLNTYKTQVDRFTLNTGNCTVIGINSTSNASSPFCLIDLNNLHLNTSSDITLTNISACLSSSECGLLTITGPNNADEGETRLTDVLAINLVLDEVANVQFENCSFTTQVSITADISGAGDTLSTCTNISFSNCRVESLYDRGANTRFSNCISKNNNVLWRFLGGFNVVVADPVAPSVVSNCVMQGATSLIVVAKQTIITGCTTDNVQVVGGRFNLGLVSPNYRGSINGGDSSILTNMVVTNDLIVGYSPGAVNADWRGLFGVAVEKCKVGNIVRLGRQALTGILATNNNPGFPAQIMGGNTFSDSECAEVYMLEFEQGDPGYNNGNNPTSGGDALFYQNAFDSLLISGEMRHFLGTDTRINNVNAIRLDHSGGFNDMYTGCIFRDEPATNTSRFQSNGIQEQSGLVVTGCDFVNVDLEDLEFFSSTGNNYNVLTTTNITKSCISGGFLRELIVDVNSTINQFGSYYSDTDGGAVMINNAGQFNTFYSIRSGNIADVINTAANCQFDTIKCRNFTHTGDSSIFSNLLMLGSLTTSGNRCSYSGCRISFDIIHTAGNDCVYTGCMCNGGLTHTAGTSCIYSACRFRPFGGPAPAIAAGAPLFTACIGPGFAALGGALGGRPGGSSGSSGNCQV</sequence>
<dbReference type="EMBL" id="MN739210">
    <property type="protein sequence ID" value="QHS93831.1"/>
    <property type="molecule type" value="Genomic_DNA"/>
</dbReference>
<organism evidence="1">
    <name type="scientific">viral metagenome</name>
    <dbReference type="NCBI Taxonomy" id="1070528"/>
    <lineage>
        <taxon>unclassified sequences</taxon>
        <taxon>metagenomes</taxon>
        <taxon>organismal metagenomes</taxon>
    </lineage>
</organism>
<protein>
    <submittedName>
        <fullName evidence="1">Uncharacterized protein</fullName>
    </submittedName>
</protein>
<name>A0A6C0BPX7_9ZZZZ</name>
<accession>A0A6C0BPX7</accession>